<dbReference type="OrthoDB" id="289162at2759"/>
<feature type="region of interest" description="Disordered" evidence="9">
    <location>
        <begin position="1"/>
        <end position="21"/>
    </location>
</feature>
<dbReference type="Proteomes" id="UP000178912">
    <property type="component" value="Unassembled WGS sequence"/>
</dbReference>
<evidence type="ECO:0000256" key="2">
    <source>
        <dbReference type="ARBA" id="ARBA00004496"/>
    </source>
</evidence>
<dbReference type="AlphaFoldDB" id="A0A1E1L8I6"/>
<dbReference type="GO" id="GO:0002098">
    <property type="term" value="P:tRNA wobble uridine modification"/>
    <property type="evidence" value="ECO:0007669"/>
    <property type="project" value="InterPro"/>
</dbReference>
<evidence type="ECO:0000256" key="3">
    <source>
        <dbReference type="ARBA" id="ARBA00005043"/>
    </source>
</evidence>
<dbReference type="CDD" id="cd19494">
    <property type="entry name" value="Elp4"/>
    <property type="match status" value="1"/>
</dbReference>
<organism evidence="10 11">
    <name type="scientific">Rhynchosporium agropyri</name>
    <dbReference type="NCBI Taxonomy" id="914238"/>
    <lineage>
        <taxon>Eukaryota</taxon>
        <taxon>Fungi</taxon>
        <taxon>Dikarya</taxon>
        <taxon>Ascomycota</taxon>
        <taxon>Pezizomycotina</taxon>
        <taxon>Leotiomycetes</taxon>
        <taxon>Helotiales</taxon>
        <taxon>Ploettnerulaceae</taxon>
        <taxon>Rhynchosporium</taxon>
    </lineage>
</organism>
<dbReference type="InterPro" id="IPR027417">
    <property type="entry name" value="P-loop_NTPase"/>
</dbReference>
<evidence type="ECO:0000256" key="9">
    <source>
        <dbReference type="SAM" id="MobiDB-lite"/>
    </source>
</evidence>
<dbReference type="GO" id="GO:0000428">
    <property type="term" value="C:DNA-directed RNA polymerase complex"/>
    <property type="evidence" value="ECO:0007669"/>
    <property type="project" value="UniProtKB-KW"/>
</dbReference>
<keyword evidence="10" id="KW-0240">DNA-directed RNA polymerase</keyword>
<dbReference type="GO" id="GO:0008023">
    <property type="term" value="C:transcription elongation factor complex"/>
    <property type="evidence" value="ECO:0007669"/>
    <property type="project" value="TreeGrafter"/>
</dbReference>
<keyword evidence="11" id="KW-1185">Reference proteome</keyword>
<protein>
    <recommendedName>
        <fullName evidence="5">Elongator complex protein 4</fullName>
    </recommendedName>
</protein>
<evidence type="ECO:0000256" key="8">
    <source>
        <dbReference type="ARBA" id="ARBA00023242"/>
    </source>
</evidence>
<evidence type="ECO:0000256" key="4">
    <source>
        <dbReference type="ARBA" id="ARBA00007573"/>
    </source>
</evidence>
<comment type="subcellular location">
    <subcellularLocation>
        <location evidence="2">Cytoplasm</location>
    </subcellularLocation>
    <subcellularLocation>
        <location evidence="1">Nucleus</location>
    </subcellularLocation>
</comment>
<reference evidence="11" key="1">
    <citation type="submission" date="2016-03" db="EMBL/GenBank/DDBJ databases">
        <authorList>
            <person name="Guldener U."/>
        </authorList>
    </citation>
    <scope>NUCLEOTIDE SEQUENCE [LARGE SCALE GENOMIC DNA]</scope>
    <source>
        <strain evidence="11">04CH-RAC-A.6.1</strain>
    </source>
</reference>
<keyword evidence="7" id="KW-0819">tRNA processing</keyword>
<comment type="similarity">
    <text evidence="4">Belongs to the ELP4 family.</text>
</comment>
<name>A0A1E1L8I6_9HELO</name>
<sequence length="394" mass="42800">MAFRKRNVVPQPGGSSPTVPVTAKVILPPGVRPSPLDGRLTTSTGTHSLDSLLSGHSGLALGTSLFIEENGTTDFAGALVRYYAAEGIVQGHHVHVLGMSEPWGRELPGLGTEDGKERRAKGEVEEKMKIAWRYERLGEFGSGSKDRNTSPLKGTSDAASTAVFCHDFDLSKRLILPSPSNMRFVPLSTRTNLDFKDQDSTVSPFTGFLSHITSQISALPPKNIHRIVVPNILSPAIYPASACKPEYILQFLHALRALLRKHPTQLTAIITLPLTLYPRHTGLTRWMELISDGVLELAPFPSTATATKINPTATVQEEPPQGMLKIHRLPVFHEKCGGGGEASGFVNDLAFTLSRRKGLVIKPFSLPPVEGDEEAQQGRIEHEGGKATKVDIEF</sequence>
<proteinExistence type="inferred from homology"/>
<evidence type="ECO:0000256" key="6">
    <source>
        <dbReference type="ARBA" id="ARBA00022490"/>
    </source>
</evidence>
<dbReference type="PANTHER" id="PTHR12896:SF1">
    <property type="entry name" value="ELONGATOR COMPLEX PROTEIN 4"/>
    <property type="match status" value="1"/>
</dbReference>
<dbReference type="UniPathway" id="UPA00988"/>
<dbReference type="EMBL" id="FJUX01000089">
    <property type="protein sequence ID" value="CZT06807.1"/>
    <property type="molecule type" value="Genomic_DNA"/>
</dbReference>
<accession>A0A1E1L8I6</accession>
<evidence type="ECO:0000256" key="5">
    <source>
        <dbReference type="ARBA" id="ARBA00020265"/>
    </source>
</evidence>
<dbReference type="GO" id="GO:0005737">
    <property type="term" value="C:cytoplasm"/>
    <property type="evidence" value="ECO:0007669"/>
    <property type="project" value="UniProtKB-SubCell"/>
</dbReference>
<gene>
    <name evidence="10" type="ORF">RAG0_12452</name>
</gene>
<dbReference type="InterPro" id="IPR008728">
    <property type="entry name" value="Elongator_complex_protein_4"/>
</dbReference>
<dbReference type="GO" id="GO:0033588">
    <property type="term" value="C:elongator holoenzyme complex"/>
    <property type="evidence" value="ECO:0007669"/>
    <property type="project" value="InterPro"/>
</dbReference>
<keyword evidence="10" id="KW-0804">Transcription</keyword>
<comment type="pathway">
    <text evidence="3">tRNA modification; 5-methoxycarbonylmethyl-2-thiouridine-tRNA biosynthesis.</text>
</comment>
<evidence type="ECO:0000256" key="1">
    <source>
        <dbReference type="ARBA" id="ARBA00004123"/>
    </source>
</evidence>
<dbReference type="PANTHER" id="PTHR12896">
    <property type="entry name" value="PAX6 NEIGHBOR PROTEIN PAXNEB"/>
    <property type="match status" value="1"/>
</dbReference>
<evidence type="ECO:0000313" key="11">
    <source>
        <dbReference type="Proteomes" id="UP000178912"/>
    </source>
</evidence>
<keyword evidence="6" id="KW-0963">Cytoplasm</keyword>
<dbReference type="Gene3D" id="3.40.50.300">
    <property type="entry name" value="P-loop containing nucleotide triphosphate hydrolases"/>
    <property type="match status" value="1"/>
</dbReference>
<keyword evidence="8" id="KW-0539">Nucleus</keyword>
<evidence type="ECO:0000313" key="10">
    <source>
        <dbReference type="EMBL" id="CZT06807.1"/>
    </source>
</evidence>
<evidence type="ECO:0000256" key="7">
    <source>
        <dbReference type="ARBA" id="ARBA00022694"/>
    </source>
</evidence>
<dbReference type="Pfam" id="PF05625">
    <property type="entry name" value="PAXNEB"/>
    <property type="match status" value="1"/>
</dbReference>